<keyword evidence="4" id="KW-1003">Cell membrane</keyword>
<dbReference type="PANTHER" id="PTHR43663:SF1">
    <property type="entry name" value="CHROMATE TRANSPORTER"/>
    <property type="match status" value="1"/>
</dbReference>
<name>A0A1G8ID48_9CLOT</name>
<dbReference type="RefSeq" id="WP_031574468.1">
    <property type="nucleotide sequence ID" value="NZ_DAMAXS010000009.1"/>
</dbReference>
<comment type="similarity">
    <text evidence="2">Belongs to the chromate ion transporter (CHR) (TC 2.A.51) family.</text>
</comment>
<dbReference type="InterPro" id="IPR003370">
    <property type="entry name" value="Chromate_transpt"/>
</dbReference>
<evidence type="ECO:0000313" key="10">
    <source>
        <dbReference type="Proteomes" id="UP000183255"/>
    </source>
</evidence>
<evidence type="ECO:0000256" key="4">
    <source>
        <dbReference type="ARBA" id="ARBA00022475"/>
    </source>
</evidence>
<dbReference type="GO" id="GO:0015109">
    <property type="term" value="F:chromate transmembrane transporter activity"/>
    <property type="evidence" value="ECO:0007669"/>
    <property type="project" value="InterPro"/>
</dbReference>
<reference evidence="9 10" key="1">
    <citation type="submission" date="2016-10" db="EMBL/GenBank/DDBJ databases">
        <authorList>
            <person name="de Groot N.N."/>
        </authorList>
    </citation>
    <scope>NUCLEOTIDE SEQUENCE [LARGE SCALE GENOMIC DNA]</scope>
    <source>
        <strain evidence="9 10">CGMCC 1.5058</strain>
    </source>
</reference>
<dbReference type="InterPro" id="IPR018181">
    <property type="entry name" value="Heat_shock_70_CS"/>
</dbReference>
<feature type="transmembrane region" description="Helical" evidence="8">
    <location>
        <begin position="81"/>
        <end position="102"/>
    </location>
</feature>
<evidence type="ECO:0000256" key="7">
    <source>
        <dbReference type="ARBA" id="ARBA00023136"/>
    </source>
</evidence>
<evidence type="ECO:0000313" key="9">
    <source>
        <dbReference type="EMBL" id="SDI16909.1"/>
    </source>
</evidence>
<evidence type="ECO:0000256" key="5">
    <source>
        <dbReference type="ARBA" id="ARBA00022692"/>
    </source>
</evidence>
<dbReference type="EMBL" id="FNDZ01000001">
    <property type="protein sequence ID" value="SDI16909.1"/>
    <property type="molecule type" value="Genomic_DNA"/>
</dbReference>
<proteinExistence type="inferred from homology"/>
<evidence type="ECO:0000256" key="2">
    <source>
        <dbReference type="ARBA" id="ARBA00005262"/>
    </source>
</evidence>
<feature type="transmembrane region" description="Helical" evidence="8">
    <location>
        <begin position="114"/>
        <end position="131"/>
    </location>
</feature>
<comment type="subcellular location">
    <subcellularLocation>
        <location evidence="1">Cell membrane</location>
        <topology evidence="1">Multi-pass membrane protein</topology>
    </subcellularLocation>
</comment>
<dbReference type="PROSITE" id="PS01036">
    <property type="entry name" value="HSP70_3"/>
    <property type="match status" value="1"/>
</dbReference>
<evidence type="ECO:0000256" key="3">
    <source>
        <dbReference type="ARBA" id="ARBA00007381"/>
    </source>
</evidence>
<dbReference type="Pfam" id="PF02417">
    <property type="entry name" value="Chromate_transp"/>
    <property type="match status" value="1"/>
</dbReference>
<evidence type="ECO:0000256" key="1">
    <source>
        <dbReference type="ARBA" id="ARBA00004651"/>
    </source>
</evidence>
<keyword evidence="5 8" id="KW-0812">Transmembrane</keyword>
<feature type="transmembrane region" description="Helical" evidence="8">
    <location>
        <begin position="7"/>
        <end position="28"/>
    </location>
</feature>
<keyword evidence="7 8" id="KW-0472">Membrane</keyword>
<dbReference type="InterPro" id="IPR052518">
    <property type="entry name" value="CHR_Transporter"/>
</dbReference>
<sequence length="187" mass="20409">MKESISLMEIFGTFFKINAVTFGGGYTIVPVIRDEFMKKRGLIDEEEMLSLVALAQSGPGAMAISTSLLTGYRLRGWKGALTALLASVLPCLLIISVLFYFYDAFSNNFWVKSALLGMGGVISAVLVLTVYDMGKAALKKHKIFSLILMIGAFVASFFFQVHTIIIILTLALLGFATFTLVDEGKVK</sequence>
<gene>
    <name evidence="9" type="ORF">SAMN05421804_101851</name>
</gene>
<feature type="transmembrane region" description="Helical" evidence="8">
    <location>
        <begin position="165"/>
        <end position="181"/>
    </location>
</feature>
<dbReference type="Proteomes" id="UP000183255">
    <property type="component" value="Unassembled WGS sequence"/>
</dbReference>
<evidence type="ECO:0000256" key="8">
    <source>
        <dbReference type="SAM" id="Phobius"/>
    </source>
</evidence>
<organism evidence="9 10">
    <name type="scientific">Proteiniclasticum ruminis</name>
    <dbReference type="NCBI Taxonomy" id="398199"/>
    <lineage>
        <taxon>Bacteria</taxon>
        <taxon>Bacillati</taxon>
        <taxon>Bacillota</taxon>
        <taxon>Clostridia</taxon>
        <taxon>Eubacteriales</taxon>
        <taxon>Clostridiaceae</taxon>
        <taxon>Proteiniclasticum</taxon>
    </lineage>
</organism>
<accession>A0A1G8ID48</accession>
<dbReference type="GO" id="GO:0005886">
    <property type="term" value="C:plasma membrane"/>
    <property type="evidence" value="ECO:0007669"/>
    <property type="project" value="UniProtKB-SubCell"/>
</dbReference>
<evidence type="ECO:0000256" key="6">
    <source>
        <dbReference type="ARBA" id="ARBA00022989"/>
    </source>
</evidence>
<keyword evidence="6 8" id="KW-1133">Transmembrane helix</keyword>
<protein>
    <submittedName>
        <fullName evidence="9">Chromate transporter</fullName>
    </submittedName>
</protein>
<dbReference type="AlphaFoldDB" id="A0A1G8ID48"/>
<comment type="similarity">
    <text evidence="3">Belongs to the heat shock protein 70 family.</text>
</comment>
<dbReference type="PANTHER" id="PTHR43663">
    <property type="entry name" value="CHROMATE TRANSPORT PROTEIN-RELATED"/>
    <property type="match status" value="1"/>
</dbReference>
<feature type="transmembrane region" description="Helical" evidence="8">
    <location>
        <begin position="143"/>
        <end position="159"/>
    </location>
</feature>